<evidence type="ECO:0000313" key="3">
    <source>
        <dbReference type="Proteomes" id="UP000419144"/>
    </source>
</evidence>
<feature type="compositionally biased region" description="Basic and acidic residues" evidence="1">
    <location>
        <begin position="10"/>
        <end position="20"/>
    </location>
</feature>
<evidence type="ECO:0000313" key="2">
    <source>
        <dbReference type="EMBL" id="GET92155.1"/>
    </source>
</evidence>
<feature type="compositionally biased region" description="Low complexity" evidence="1">
    <location>
        <begin position="780"/>
        <end position="795"/>
    </location>
</feature>
<dbReference type="VEuPathDB" id="TriTrypDB:LtaPh_3407200"/>
<feature type="region of interest" description="Disordered" evidence="1">
    <location>
        <begin position="326"/>
        <end position="372"/>
    </location>
</feature>
<protein>
    <submittedName>
        <fullName evidence="2">Uncharacterized protein</fullName>
    </submittedName>
</protein>
<keyword evidence="3" id="KW-1185">Reference proteome</keyword>
<feature type="compositionally biased region" description="Pro residues" evidence="1">
    <location>
        <begin position="334"/>
        <end position="348"/>
    </location>
</feature>
<accession>A0A640KSR5</accession>
<reference evidence="2" key="1">
    <citation type="submission" date="2019-11" db="EMBL/GenBank/DDBJ databases">
        <title>Leishmania tarentolae CDS.</title>
        <authorList>
            <person name="Goto Y."/>
            <person name="Yamagishi J."/>
        </authorList>
    </citation>
    <scope>NUCLEOTIDE SEQUENCE [LARGE SCALE GENOMIC DNA]</scope>
    <source>
        <strain evidence="2">Parrot Tar II</strain>
    </source>
</reference>
<sequence length="1126" mass="122211">MSTCSPSGHRQSDKAVEHGKNGTKTPQRPPALAPQAHGPPMPPPFRKPSLGPQGQRVLPRRSSPASLSSRERSPSTSSNNSDDDFVYILGHVNTTEEAIERIRAVQQPKEMDQGPLLRGRGGSAKNPPELVTNAANGGPTSRKMKGELPATIKEFYESPRYTVSLTAAREALFSDALSGFHSYVAREEEQCDQLCTYGAQCGIVHASDIPSLSPTMMHERNTALPASPASLIKPALMTVKATSVVEDGHAQVVTPASVLPLSKKSESTGAPSTAAGPSIPLPSAVPDAVGVESVATALAGGTASSSTGIPASYMFLMRSRDSEAISSGSSLAPAPTPRRVPLESPEPPSSNGLRASGGTTVASGPSPGATTNLHIDAAASDVAVGKGMKQVPAPLTPAQEAKLAAKLEAMRLHVNMQKADRHRESVPVVFRYLYSPDLGETIDKNKKRQQQLDRALRRRQWLAGSRSLTHAERQEISRRFADENALAHEWLYVWEQFERDIPRETLFVEGTPYHDAKDALAAILSYVEYSYDRSQQHVKKKLAAALQAEKNGNASTTTALRKETRLFGHLFSTGTAALKGAVVKMRSSLPDFVGDPLLSVSGYNPALYHASLLFPTDPKARSEKIFSAVREVVLASQQSFMGFPYQLLCEQVGTEQLGLALEALERDEAEVDDFDEAEKTVRVAPVDKTHEGGKMATCGSGASASISIEKTEEPELAMKEATSSTHSLLHGSRVLRIYHSFSSPTSNMNRSGKDHHHRQCTAHGVDEWNVSSSSGRSSDMEPSSLSLSNSPATAAAPPPPGVSDECAKEDEQLLLERGNKNLLARPPSMQEVGKQSAAVLDVTPAHCLSEEERCRKETLARHRRERRRRKREQLPLLVGEPRPHEFAAFLCIVRDRVLAKHVKEERKEVEQRRCEQVQKIVKRQCEECGSAPASRQGSIPGSRPAPAASFDMMKQTEGDSVAPTARPADTSIAPHKLFHEDVEGSTYLISACSASTTMEPPLRSPRSLLSSTASREASVSPDMRGMRICLFFDDKRNVPVVVVNKLFRLFTMPGLRGFTSSDDDATEALNKKTAVKAATAHPNAPVRKSCGGRTGSSEKSLLLLIQVRFSLFLQEDAEVRWKWWKL</sequence>
<feature type="region of interest" description="Disordered" evidence="1">
    <location>
        <begin position="744"/>
        <end position="806"/>
    </location>
</feature>
<feature type="region of interest" description="Disordered" evidence="1">
    <location>
        <begin position="262"/>
        <end position="281"/>
    </location>
</feature>
<feature type="region of interest" description="Disordered" evidence="1">
    <location>
        <begin position="106"/>
        <end position="144"/>
    </location>
</feature>
<feature type="compositionally biased region" description="Low complexity" evidence="1">
    <location>
        <begin position="60"/>
        <end position="80"/>
    </location>
</feature>
<organism evidence="2 3">
    <name type="scientific">Leishmania tarentolae</name>
    <name type="common">Sauroleishmania tarentolae</name>
    <dbReference type="NCBI Taxonomy" id="5689"/>
    <lineage>
        <taxon>Eukaryota</taxon>
        <taxon>Discoba</taxon>
        <taxon>Euglenozoa</taxon>
        <taxon>Kinetoplastea</taxon>
        <taxon>Metakinetoplastina</taxon>
        <taxon>Trypanosomatida</taxon>
        <taxon>Trypanosomatidae</taxon>
        <taxon>Leishmaniinae</taxon>
        <taxon>Leishmania</taxon>
        <taxon>lizard Leishmania</taxon>
    </lineage>
</organism>
<dbReference type="Proteomes" id="UP000419144">
    <property type="component" value="Unassembled WGS sequence"/>
</dbReference>
<feature type="compositionally biased region" description="Pro residues" evidence="1">
    <location>
        <begin position="27"/>
        <end position="46"/>
    </location>
</feature>
<dbReference type="OrthoDB" id="266433at2759"/>
<dbReference type="EMBL" id="BLBS01000054">
    <property type="protein sequence ID" value="GET92155.1"/>
    <property type="molecule type" value="Genomic_DNA"/>
</dbReference>
<proteinExistence type="predicted"/>
<name>A0A640KSR5_LEITA</name>
<evidence type="ECO:0000256" key="1">
    <source>
        <dbReference type="SAM" id="MobiDB-lite"/>
    </source>
</evidence>
<comment type="caution">
    <text evidence="2">The sequence shown here is derived from an EMBL/GenBank/DDBJ whole genome shotgun (WGS) entry which is preliminary data.</text>
</comment>
<gene>
    <name evidence="2" type="ORF">LtaPh_3407200</name>
</gene>
<feature type="compositionally biased region" description="Polar residues" evidence="1">
    <location>
        <begin position="349"/>
        <end position="372"/>
    </location>
</feature>
<dbReference type="AlphaFoldDB" id="A0A640KSR5"/>
<feature type="region of interest" description="Disordered" evidence="1">
    <location>
        <begin position="1"/>
        <end position="84"/>
    </location>
</feature>